<organism evidence="1 2">
    <name type="scientific">Chionoecetes opilio</name>
    <name type="common">Atlantic snow crab</name>
    <name type="synonym">Cancer opilio</name>
    <dbReference type="NCBI Taxonomy" id="41210"/>
    <lineage>
        <taxon>Eukaryota</taxon>
        <taxon>Metazoa</taxon>
        <taxon>Ecdysozoa</taxon>
        <taxon>Arthropoda</taxon>
        <taxon>Crustacea</taxon>
        <taxon>Multicrustacea</taxon>
        <taxon>Malacostraca</taxon>
        <taxon>Eumalacostraca</taxon>
        <taxon>Eucarida</taxon>
        <taxon>Decapoda</taxon>
        <taxon>Pleocyemata</taxon>
        <taxon>Brachyura</taxon>
        <taxon>Eubrachyura</taxon>
        <taxon>Majoidea</taxon>
        <taxon>Majidae</taxon>
        <taxon>Chionoecetes</taxon>
    </lineage>
</organism>
<gene>
    <name evidence="1" type="ORF">GWK47_045222</name>
</gene>
<accession>A0A8J4Y8E0</accession>
<proteinExistence type="predicted"/>
<name>A0A8J4Y8E0_CHIOP</name>
<evidence type="ECO:0000313" key="2">
    <source>
        <dbReference type="Proteomes" id="UP000770661"/>
    </source>
</evidence>
<reference evidence="1" key="1">
    <citation type="submission" date="2020-07" db="EMBL/GenBank/DDBJ databases">
        <title>The High-quality genome of the commercially important snow crab, Chionoecetes opilio.</title>
        <authorList>
            <person name="Jeong J.-H."/>
            <person name="Ryu S."/>
        </authorList>
    </citation>
    <scope>NUCLEOTIDE SEQUENCE</scope>
    <source>
        <strain evidence="1">MADBK_172401_WGS</strain>
        <tissue evidence="1">Digestive gland</tissue>
    </source>
</reference>
<comment type="caution">
    <text evidence="1">The sequence shown here is derived from an EMBL/GenBank/DDBJ whole genome shotgun (WGS) entry which is preliminary data.</text>
</comment>
<dbReference type="EMBL" id="JACEEZ010010110">
    <property type="protein sequence ID" value="KAG0722038.1"/>
    <property type="molecule type" value="Genomic_DNA"/>
</dbReference>
<dbReference type="AlphaFoldDB" id="A0A8J4Y8E0"/>
<keyword evidence="2" id="KW-1185">Reference proteome</keyword>
<sequence>MRKEQAHATVKCGTDSCKQCELDRDVDEELGKNLHSWTQLDVQDNVSLSPDMFPMEHRQIWVPVGGPVHQVQHSSGLLSGGRAAVQHGLRRHEAEAIESDGQELGEAGVPEG</sequence>
<protein>
    <submittedName>
        <fullName evidence="1">Uncharacterized protein</fullName>
    </submittedName>
</protein>
<dbReference type="Proteomes" id="UP000770661">
    <property type="component" value="Unassembled WGS sequence"/>
</dbReference>
<evidence type="ECO:0000313" key="1">
    <source>
        <dbReference type="EMBL" id="KAG0722038.1"/>
    </source>
</evidence>